<accession>A0A1G7E0H4</accession>
<dbReference type="AlphaFoldDB" id="A0A1G7E0H4"/>
<dbReference type="InterPro" id="IPR050509">
    <property type="entry name" value="CoA-transferase_III"/>
</dbReference>
<dbReference type="OrthoDB" id="9806585at2"/>
<proteinExistence type="predicted"/>
<dbReference type="EMBL" id="FMZV01000023">
    <property type="protein sequence ID" value="SDE57187.1"/>
    <property type="molecule type" value="Genomic_DNA"/>
</dbReference>
<dbReference type="PANTHER" id="PTHR48228">
    <property type="entry name" value="SUCCINYL-COA--D-CITRAMALATE COA-TRANSFERASE"/>
    <property type="match status" value="1"/>
</dbReference>
<dbReference type="Proteomes" id="UP000199628">
    <property type="component" value="Unassembled WGS sequence"/>
</dbReference>
<dbReference type="InterPro" id="IPR023606">
    <property type="entry name" value="CoA-Trfase_III_dom_1_sf"/>
</dbReference>
<dbReference type="InterPro" id="IPR044855">
    <property type="entry name" value="CoA-Trfase_III_dom3_sf"/>
</dbReference>
<keyword evidence="1" id="KW-0413">Isomerase</keyword>
<dbReference type="GO" id="GO:0016853">
    <property type="term" value="F:isomerase activity"/>
    <property type="evidence" value="ECO:0007669"/>
    <property type="project" value="UniProtKB-KW"/>
</dbReference>
<dbReference type="PANTHER" id="PTHR48228:SF5">
    <property type="entry name" value="ALPHA-METHYLACYL-COA RACEMASE"/>
    <property type="match status" value="1"/>
</dbReference>
<evidence type="ECO:0000313" key="2">
    <source>
        <dbReference type="Proteomes" id="UP000199628"/>
    </source>
</evidence>
<dbReference type="SUPFAM" id="SSF89796">
    <property type="entry name" value="CoA-transferase family III (CaiB/BaiF)"/>
    <property type="match status" value="1"/>
</dbReference>
<protein>
    <submittedName>
        <fullName evidence="1">2-methylfumaryl-CoA isomerase</fullName>
    </submittedName>
</protein>
<gene>
    <name evidence="1" type="ORF">SAMN04488239_12324</name>
</gene>
<dbReference type="RefSeq" id="WP_093037197.1">
    <property type="nucleotide sequence ID" value="NZ_FMZV01000023.1"/>
</dbReference>
<reference evidence="2" key="1">
    <citation type="submission" date="2016-10" db="EMBL/GenBank/DDBJ databases">
        <authorList>
            <person name="Varghese N."/>
            <person name="Submissions S."/>
        </authorList>
    </citation>
    <scope>NUCLEOTIDE SEQUENCE [LARGE SCALE GENOMIC DNA]</scope>
    <source>
        <strain evidence="2">CGMCC 1.9108</strain>
    </source>
</reference>
<dbReference type="Gene3D" id="3.30.1540.10">
    <property type="entry name" value="formyl-coa transferase, domain 3"/>
    <property type="match status" value="1"/>
</dbReference>
<dbReference type="STRING" id="639004.SAMN04488239_12324"/>
<keyword evidence="2" id="KW-1185">Reference proteome</keyword>
<evidence type="ECO:0000313" key="1">
    <source>
        <dbReference type="EMBL" id="SDE57187.1"/>
    </source>
</evidence>
<organism evidence="1 2">
    <name type="scientific">Ruegeria marina</name>
    <dbReference type="NCBI Taxonomy" id="639004"/>
    <lineage>
        <taxon>Bacteria</taxon>
        <taxon>Pseudomonadati</taxon>
        <taxon>Pseudomonadota</taxon>
        <taxon>Alphaproteobacteria</taxon>
        <taxon>Rhodobacterales</taxon>
        <taxon>Roseobacteraceae</taxon>
        <taxon>Ruegeria</taxon>
    </lineage>
</organism>
<sequence>MAGILNGLRVVEGSAFVAVPLAGMTLAQMGADVIRFDRLEGGLDAGRWPLAPSGKSLFWAGLNKGKRSIAVNMNHPEGRDLITRTITAPGEEAGVFLTNLRVRGWMDYETLRRHREDLIMVTLLGDRHGRPQVDYTVNPALGIPDITGPEGHEGPVANALPAWDLIAGHMCVSSVLAAERHRLRKGSGQEVTLTLKDIAAATIGHLGMIGDAVLNKEQRTKSGNALYGAYGQDFLCADGRRIMVIGLTRRQWAGLVEVTGTGQEMELLARRTGRNLTDEGVRWQLRKEITEILAPWFAARPVNVIAQTFDEAKLTWSEFRTVKEAVACDPDLGPDNPIFTELAQEGLGRFPVPGHVADFSGLDREKPRAAPSLGANTEEILSEVTGLDDTEIARLFDKGIVGGGRSARLYTAA</sequence>
<name>A0A1G7E0H4_9RHOB</name>
<dbReference type="Gene3D" id="3.40.50.10540">
    <property type="entry name" value="Crotonobetainyl-coa:carnitine coa-transferase, domain 1"/>
    <property type="match status" value="1"/>
</dbReference>
<dbReference type="Pfam" id="PF02515">
    <property type="entry name" value="CoA_transf_3"/>
    <property type="match status" value="1"/>
</dbReference>
<dbReference type="InterPro" id="IPR003673">
    <property type="entry name" value="CoA-Trfase_fam_III"/>
</dbReference>